<feature type="transmembrane region" description="Helical" evidence="7">
    <location>
        <begin position="273"/>
        <end position="294"/>
    </location>
</feature>
<keyword evidence="6 7" id="KW-0472">Membrane</keyword>
<dbReference type="RefSeq" id="WP_015706427.1">
    <property type="nucleotide sequence ID" value="NC_015578.1"/>
</dbReference>
<comment type="similarity">
    <text evidence="2">Belongs to the polysaccharide synthase family.</text>
</comment>
<dbReference type="Proteomes" id="UP000009223">
    <property type="component" value="Chromosome"/>
</dbReference>
<feature type="transmembrane region" description="Helical" evidence="7">
    <location>
        <begin position="382"/>
        <end position="403"/>
    </location>
</feature>
<dbReference type="PANTHER" id="PTHR30250:SF10">
    <property type="entry name" value="LIPOPOLYSACCHARIDE BIOSYNTHESIS PROTEIN WZXC"/>
    <property type="match status" value="1"/>
</dbReference>
<evidence type="ECO:0000256" key="7">
    <source>
        <dbReference type="SAM" id="Phobius"/>
    </source>
</evidence>
<feature type="transmembrane region" description="Helical" evidence="7">
    <location>
        <begin position="315"/>
        <end position="334"/>
    </location>
</feature>
<feature type="transmembrane region" description="Helical" evidence="7">
    <location>
        <begin position="354"/>
        <end position="375"/>
    </location>
</feature>
<evidence type="ECO:0000256" key="2">
    <source>
        <dbReference type="ARBA" id="ARBA00007430"/>
    </source>
</evidence>
<dbReference type="STRING" id="545694.TREPR_0024"/>
<dbReference type="HOGENOM" id="CLU_048074_0_0_12"/>
<keyword evidence="4 7" id="KW-0812">Transmembrane</keyword>
<sequence>MQQQHKDLLFTLINQLWRIVSGPITMILIPLFLSQEQQGYWYLFGSIAALSSLADLGFSNIVMQFSAHEYAFLHTGDDGLLSGEKIYLQRLGSFFHFSVKWVLTICIVAFPIIYIIGVSFFSKDKVLSTYLFPWTLYSIGSAVNFYNKSILSFFEGLNRIEIIQKIYFVVSVFNTAITAIVLFLSGNIYALSFGMLLSASVIFLFTIGSFKDIIKQIINLSKGYFFNWKDEVTPLFMKYAFSWIGGYFVFQIYTPLMHYFHGPIYSGKVGFTISLVMVIYNISFIWISTILPKINMLISSKSWKSLDILFRKRMLLLLGTYIILALSVIIFILLFKNNILISKIIVRFLPLRSIITLFICYFLQSFVGMLAVYLRGHKKEPLLIYSLVTGALVFILTLIIGKFMAPEYFFSGFMFSYIVAIPWILCIFINKRKEYRLL</sequence>
<protein>
    <submittedName>
        <fullName evidence="8">Putative O-unit flippase</fullName>
    </submittedName>
</protein>
<dbReference type="InterPro" id="IPR050833">
    <property type="entry name" value="Poly_Biosynth_Transport"/>
</dbReference>
<evidence type="ECO:0000313" key="8">
    <source>
        <dbReference type="EMBL" id="AEF86646.1"/>
    </source>
</evidence>
<evidence type="ECO:0000256" key="5">
    <source>
        <dbReference type="ARBA" id="ARBA00022989"/>
    </source>
</evidence>
<feature type="transmembrane region" description="Helical" evidence="7">
    <location>
        <begin position="409"/>
        <end position="429"/>
    </location>
</feature>
<dbReference type="PANTHER" id="PTHR30250">
    <property type="entry name" value="PST FAMILY PREDICTED COLANIC ACID TRANSPORTER"/>
    <property type="match status" value="1"/>
</dbReference>
<dbReference type="eggNOG" id="COG2244">
    <property type="taxonomic scope" value="Bacteria"/>
</dbReference>
<dbReference type="GO" id="GO:0005886">
    <property type="term" value="C:plasma membrane"/>
    <property type="evidence" value="ECO:0007669"/>
    <property type="project" value="UniProtKB-SubCell"/>
</dbReference>
<reference evidence="9" key="1">
    <citation type="submission" date="2009-12" db="EMBL/GenBank/DDBJ databases">
        <title>Complete sequence of Treponema primitia strain ZAS-2.</title>
        <authorList>
            <person name="Tetu S.G."/>
            <person name="Matson E."/>
            <person name="Ren Q."/>
            <person name="Seshadri R."/>
            <person name="Elbourne L."/>
            <person name="Hassan K.A."/>
            <person name="Durkin A."/>
            <person name="Radune D."/>
            <person name="Mohamoud Y."/>
            <person name="Shay R."/>
            <person name="Jin S."/>
            <person name="Zhang X."/>
            <person name="Lucey K."/>
            <person name="Ballor N.R."/>
            <person name="Ottesen E."/>
            <person name="Rosenthal R."/>
            <person name="Allen A."/>
            <person name="Leadbetter J.R."/>
            <person name="Paulsen I.T."/>
        </authorList>
    </citation>
    <scope>NUCLEOTIDE SEQUENCE [LARGE SCALE GENOMIC DNA]</scope>
    <source>
        <strain evidence="9">ATCC BAA-887 / DSM 12427 / ZAS-2</strain>
    </source>
</reference>
<feature type="transmembrane region" description="Helical" evidence="7">
    <location>
        <begin position="190"/>
        <end position="214"/>
    </location>
</feature>
<keyword evidence="3" id="KW-1003">Cell membrane</keyword>
<gene>
    <name evidence="8" type="ordered locus">TREPR_0024</name>
</gene>
<evidence type="ECO:0000256" key="6">
    <source>
        <dbReference type="ARBA" id="ARBA00023136"/>
    </source>
</evidence>
<organism evidence="8 9">
    <name type="scientific">Treponema primitia (strain ATCC BAA-887 / DSM 12427 / ZAS-2)</name>
    <dbReference type="NCBI Taxonomy" id="545694"/>
    <lineage>
        <taxon>Bacteria</taxon>
        <taxon>Pseudomonadati</taxon>
        <taxon>Spirochaetota</taxon>
        <taxon>Spirochaetia</taxon>
        <taxon>Spirochaetales</taxon>
        <taxon>Treponemataceae</taxon>
        <taxon>Treponema</taxon>
    </lineage>
</organism>
<evidence type="ECO:0000256" key="1">
    <source>
        <dbReference type="ARBA" id="ARBA00004651"/>
    </source>
</evidence>
<proteinExistence type="inferred from homology"/>
<dbReference type="OrthoDB" id="8562875at2"/>
<feature type="transmembrane region" description="Helical" evidence="7">
    <location>
        <begin position="166"/>
        <end position="184"/>
    </location>
</feature>
<feature type="transmembrane region" description="Helical" evidence="7">
    <location>
        <begin position="39"/>
        <end position="58"/>
    </location>
</feature>
<evidence type="ECO:0000256" key="4">
    <source>
        <dbReference type="ARBA" id="ARBA00022692"/>
    </source>
</evidence>
<dbReference type="KEGG" id="tpi:TREPR_0024"/>
<accession>F5YNY1</accession>
<comment type="subcellular location">
    <subcellularLocation>
        <location evidence="1">Cell membrane</location>
        <topology evidence="1">Multi-pass membrane protein</topology>
    </subcellularLocation>
</comment>
<reference evidence="8 9" key="2">
    <citation type="journal article" date="2011" name="ISME J.">
        <title>RNA-seq reveals cooperative metabolic interactions between two termite-gut spirochete species in co-culture.</title>
        <authorList>
            <person name="Rosenthal A.Z."/>
            <person name="Matson E.G."/>
            <person name="Eldar A."/>
            <person name="Leadbetter J.R."/>
        </authorList>
    </citation>
    <scope>NUCLEOTIDE SEQUENCE [LARGE SCALE GENOMIC DNA]</scope>
    <source>
        <strain evidence="9">ATCC BAA-887 / DSM 12427 / ZAS-2</strain>
    </source>
</reference>
<dbReference type="AlphaFoldDB" id="F5YNY1"/>
<feature type="transmembrane region" description="Helical" evidence="7">
    <location>
        <begin position="235"/>
        <end position="253"/>
    </location>
</feature>
<evidence type="ECO:0000313" key="9">
    <source>
        <dbReference type="Proteomes" id="UP000009223"/>
    </source>
</evidence>
<keyword evidence="9" id="KW-1185">Reference proteome</keyword>
<name>F5YNY1_TREPZ</name>
<feature type="transmembrane region" description="Helical" evidence="7">
    <location>
        <begin position="12"/>
        <end position="33"/>
    </location>
</feature>
<feature type="transmembrane region" description="Helical" evidence="7">
    <location>
        <begin position="101"/>
        <end position="121"/>
    </location>
</feature>
<keyword evidence="5 7" id="KW-1133">Transmembrane helix</keyword>
<evidence type="ECO:0000256" key="3">
    <source>
        <dbReference type="ARBA" id="ARBA00022475"/>
    </source>
</evidence>
<dbReference type="EMBL" id="CP001843">
    <property type="protein sequence ID" value="AEF86646.1"/>
    <property type="molecule type" value="Genomic_DNA"/>
</dbReference>